<feature type="compositionally biased region" description="Polar residues" evidence="1">
    <location>
        <begin position="189"/>
        <end position="204"/>
    </location>
</feature>
<feature type="compositionally biased region" description="Polar residues" evidence="1">
    <location>
        <begin position="733"/>
        <end position="755"/>
    </location>
</feature>
<feature type="chain" id="PRO_5043347758" evidence="2">
    <location>
        <begin position="22"/>
        <end position="815"/>
    </location>
</feature>
<feature type="region of interest" description="Disordered" evidence="1">
    <location>
        <begin position="795"/>
        <end position="815"/>
    </location>
</feature>
<dbReference type="AlphaFoldDB" id="A0AAU9WUH6"/>
<feature type="compositionally biased region" description="Acidic residues" evidence="1">
    <location>
        <begin position="483"/>
        <end position="502"/>
    </location>
</feature>
<comment type="caution">
    <text evidence="3">The sequence shown here is derived from an EMBL/GenBank/DDBJ whole genome shotgun (WGS) entry which is preliminary data.</text>
</comment>
<feature type="compositionally biased region" description="Polar residues" evidence="1">
    <location>
        <begin position="217"/>
        <end position="236"/>
    </location>
</feature>
<feature type="compositionally biased region" description="Basic and acidic residues" evidence="1">
    <location>
        <begin position="452"/>
        <end position="461"/>
    </location>
</feature>
<feature type="region of interest" description="Disordered" evidence="1">
    <location>
        <begin position="263"/>
        <end position="768"/>
    </location>
</feature>
<evidence type="ECO:0000313" key="4">
    <source>
        <dbReference type="Proteomes" id="UP001159428"/>
    </source>
</evidence>
<dbReference type="Proteomes" id="UP001159428">
    <property type="component" value="Unassembled WGS sequence"/>
</dbReference>
<organism evidence="3 4">
    <name type="scientific">Pocillopora meandrina</name>
    <dbReference type="NCBI Taxonomy" id="46732"/>
    <lineage>
        <taxon>Eukaryota</taxon>
        <taxon>Metazoa</taxon>
        <taxon>Cnidaria</taxon>
        <taxon>Anthozoa</taxon>
        <taxon>Hexacorallia</taxon>
        <taxon>Scleractinia</taxon>
        <taxon>Astrocoeniina</taxon>
        <taxon>Pocilloporidae</taxon>
        <taxon>Pocillopora</taxon>
    </lineage>
</organism>
<feature type="region of interest" description="Disordered" evidence="1">
    <location>
        <begin position="49"/>
        <end position="91"/>
    </location>
</feature>
<feature type="region of interest" description="Disordered" evidence="1">
    <location>
        <begin position="120"/>
        <end position="142"/>
    </location>
</feature>
<keyword evidence="2" id="KW-0732">Signal</keyword>
<feature type="compositionally biased region" description="Basic and acidic residues" evidence="1">
    <location>
        <begin position="411"/>
        <end position="430"/>
    </location>
</feature>
<reference evidence="3 4" key="1">
    <citation type="submission" date="2022-05" db="EMBL/GenBank/DDBJ databases">
        <authorList>
            <consortium name="Genoscope - CEA"/>
            <person name="William W."/>
        </authorList>
    </citation>
    <scope>NUCLEOTIDE SEQUENCE [LARGE SCALE GENOMIC DNA]</scope>
</reference>
<evidence type="ECO:0000256" key="2">
    <source>
        <dbReference type="SAM" id="SignalP"/>
    </source>
</evidence>
<feature type="compositionally biased region" description="Basic and acidic residues" evidence="1">
    <location>
        <begin position="132"/>
        <end position="142"/>
    </location>
</feature>
<evidence type="ECO:0000313" key="3">
    <source>
        <dbReference type="EMBL" id="CAH3126713.1"/>
    </source>
</evidence>
<dbReference type="EMBL" id="CALNXJ010000022">
    <property type="protein sequence ID" value="CAH3126713.1"/>
    <property type="molecule type" value="Genomic_DNA"/>
</dbReference>
<feature type="compositionally biased region" description="Polar residues" evidence="1">
    <location>
        <begin position="546"/>
        <end position="566"/>
    </location>
</feature>
<protein>
    <submittedName>
        <fullName evidence="3">Uncharacterized protein</fullName>
    </submittedName>
</protein>
<feature type="compositionally biased region" description="Basic residues" evidence="1">
    <location>
        <begin position="120"/>
        <end position="131"/>
    </location>
</feature>
<feature type="compositionally biased region" description="Polar residues" evidence="1">
    <location>
        <begin position="272"/>
        <end position="290"/>
    </location>
</feature>
<gene>
    <name evidence="3" type="ORF">PMEA_00012697</name>
</gene>
<name>A0AAU9WUH6_9CNID</name>
<sequence length="815" mass="90416">MNVALVLFAMLLAVIFNACDGAAKGVRAKGVEHKTKLHRKIFHHPHHYHHRHYHPHHPHHHHHYHGHHRHHLHYHHHHPHHHHDNRPKHHYHYHRHYHHHHNPLHHHFHQHNHFHKNPVHHYHHKHSFQPHHGSDKHHQSHRRSDIFHVAGVLPTKLKLHVQVKDMQATKRQSLPNLLANLGQHLMNLGSSLSPRKSQMETPSPLNEIHDDKVGNEISETTSTEGNNFIEDSSSTPAAAPEGSRKSALSVTDVEALLHKALDAASSDHNKESGFSGNDEANTSDATSTKDLNSDEGKKADRRNETYSEHEMYGPIEKQEHEVSNDTIEDSAEQRLHEIDDMNNKYQLKDRQASTKREDKPLVQGTNPKNAASKKDILTDDENTISLRKKEKTFENGIDNASLRLDSASLPEEPKSLDRNSTMDENDRHIVEVAPESYATLTESNQSATAPESDSRDIKEEKEENIETSGSGDDSLDDVRNNEDASEDDYKEFEEESGSGEEPTEVKIVDVSERKTSVKDTTMHSDFSGSNEGVKEPSDQPAVVSVAGNQTMGNQSEEAFYSDSTESIEPKNESHTSQSLSGNDSEKAVFSVSSAVKDATIHDSNPRENLDFGEAPPNKQSQPASYGIDNGSRAASFTQGSLEQTEQTQAINSQNDQNGISDEPKTPAVIDGPAEPPLTNIAYPTVVNVDGSQLNDYHEDASQDISLEDNSDEIPVYTLSSPVGDDSLAEDETTLSSMPASSVNTASADISDSGATISPGYSESSLSSEGYSTFPIATAPSEFANSTLAEEGGFQRDMLDDPVQESLETVVDSKSS</sequence>
<proteinExistence type="predicted"/>
<feature type="compositionally biased region" description="Polar residues" evidence="1">
    <location>
        <begin position="632"/>
        <end position="659"/>
    </location>
</feature>
<feature type="compositionally biased region" description="Basic and acidic residues" evidence="1">
    <location>
        <begin position="331"/>
        <end position="360"/>
    </location>
</feature>
<evidence type="ECO:0000256" key="1">
    <source>
        <dbReference type="SAM" id="MobiDB-lite"/>
    </source>
</evidence>
<feature type="compositionally biased region" description="Basic and acidic residues" evidence="1">
    <location>
        <begin position="598"/>
        <end position="609"/>
    </location>
</feature>
<feature type="signal peptide" evidence="2">
    <location>
        <begin position="1"/>
        <end position="21"/>
    </location>
</feature>
<feature type="region of interest" description="Disordered" evidence="1">
    <location>
        <begin position="189"/>
        <end position="246"/>
    </location>
</feature>
<accession>A0AAU9WUH6</accession>
<feature type="compositionally biased region" description="Basic and acidic residues" evidence="1">
    <location>
        <begin position="291"/>
        <end position="323"/>
    </location>
</feature>
<keyword evidence="4" id="KW-1185">Reference proteome</keyword>
<feature type="compositionally biased region" description="Polar residues" evidence="1">
    <location>
        <begin position="438"/>
        <end position="451"/>
    </location>
</feature>
<feature type="compositionally biased region" description="Basic and acidic residues" evidence="1">
    <location>
        <begin position="503"/>
        <end position="522"/>
    </location>
</feature>
<feature type="compositionally biased region" description="Low complexity" evidence="1">
    <location>
        <begin position="757"/>
        <end position="768"/>
    </location>
</feature>